<evidence type="ECO:0000256" key="3">
    <source>
        <dbReference type="ARBA" id="ARBA00011738"/>
    </source>
</evidence>
<dbReference type="InterPro" id="IPR004838">
    <property type="entry name" value="NHTrfase_class1_PyrdxlP-BS"/>
</dbReference>
<gene>
    <name evidence="9" type="ORF">HWN36_02185</name>
</gene>
<proteinExistence type="inferred from homology"/>
<dbReference type="Gene3D" id="3.90.1150.10">
    <property type="entry name" value="Aspartate Aminotransferase, domain 1"/>
    <property type="match status" value="1"/>
</dbReference>
<evidence type="ECO:0000256" key="4">
    <source>
        <dbReference type="ARBA" id="ARBA00022576"/>
    </source>
</evidence>
<evidence type="ECO:0000256" key="6">
    <source>
        <dbReference type="ARBA" id="ARBA00022898"/>
    </source>
</evidence>
<evidence type="ECO:0000256" key="5">
    <source>
        <dbReference type="ARBA" id="ARBA00022679"/>
    </source>
</evidence>
<dbReference type="PANTHER" id="PTHR46383">
    <property type="entry name" value="ASPARTATE AMINOTRANSFERASE"/>
    <property type="match status" value="1"/>
</dbReference>
<dbReference type="GO" id="GO:0006520">
    <property type="term" value="P:amino acid metabolic process"/>
    <property type="evidence" value="ECO:0007669"/>
    <property type="project" value="InterPro"/>
</dbReference>
<dbReference type="InterPro" id="IPR015424">
    <property type="entry name" value="PyrdxlP-dep_Trfase"/>
</dbReference>
<dbReference type="AlphaFoldDB" id="A0A7K4HLJ4"/>
<dbReference type="PANTHER" id="PTHR46383:SF1">
    <property type="entry name" value="ASPARTATE AMINOTRANSFERASE"/>
    <property type="match status" value="1"/>
</dbReference>
<name>A0A7K4HLJ4_9EURY</name>
<organism evidence="9 10">
    <name type="scientific">Methanofollis tationis</name>
    <dbReference type="NCBI Taxonomy" id="81417"/>
    <lineage>
        <taxon>Archaea</taxon>
        <taxon>Methanobacteriati</taxon>
        <taxon>Methanobacteriota</taxon>
        <taxon>Stenosarchaea group</taxon>
        <taxon>Methanomicrobia</taxon>
        <taxon>Methanomicrobiales</taxon>
        <taxon>Methanomicrobiaceae</taxon>
        <taxon>Methanofollis</taxon>
    </lineage>
</organism>
<comment type="cofactor">
    <cofactor evidence="1 7">
        <name>pyridoxal 5'-phosphate</name>
        <dbReference type="ChEBI" id="CHEBI:597326"/>
    </cofactor>
</comment>
<sequence length="444" mass="48296">MEQIFAIRTEPHIDALTMPENLRIGQMIARQRNACSLAGCKERYYNFALGQSPFPVPPALVKALASAADRGEYAAAEGIDLLRMAVAAFYRRHFGLAVEPDRVFIGNGTKELIYILFSSLDAVPIIPSPAWVGYAPILNLIGRPYLTLPPERERGFRMDPEALRAVLAADPDRRHILVLTNPNNPTGALYSRSELEEIAAVCRDYGCLVLADEIYALTTYTFEHFTSMAAVYPEGTFVTGGLSKDRSAAGYRLGVCVLPEGGPENLIADMTAIAATIYTAVSTPVQMAAVAAYSPNLEIEEYIRTIRAIHGIMCRYVSRAFAMIDGVAATKPEGGFYFLADFNALTDRLGRAGVAQSNDLSAALLAHPYHVATLSGDAIMLPRDTFAARIACVDYDGAAALDLYRRDRPKTSLDEVAFVNEAAPGMVAGVTAVRKFVGDLKRKR</sequence>
<dbReference type="InterPro" id="IPR015422">
    <property type="entry name" value="PyrdxlP-dep_Trfase_small"/>
</dbReference>
<dbReference type="Proteomes" id="UP000570823">
    <property type="component" value="Unassembled WGS sequence"/>
</dbReference>
<dbReference type="PROSITE" id="PS00105">
    <property type="entry name" value="AA_TRANSFER_CLASS_1"/>
    <property type="match status" value="1"/>
</dbReference>
<comment type="similarity">
    <text evidence="2 7">Belongs to the class-I pyridoxal-phosphate-dependent aminotransferase family.</text>
</comment>
<evidence type="ECO:0000259" key="8">
    <source>
        <dbReference type="Pfam" id="PF00155"/>
    </source>
</evidence>
<evidence type="ECO:0000256" key="2">
    <source>
        <dbReference type="ARBA" id="ARBA00007441"/>
    </source>
</evidence>
<reference evidence="9 10" key="1">
    <citation type="submission" date="2020-06" db="EMBL/GenBank/DDBJ databases">
        <title>Methanofollis fontis sp. nov., a methanogen isolated from marine sediments near a cold seep at Four-Way Closure Ridge offshore southwestern Taiwan.</title>
        <authorList>
            <person name="Chen S.-C."/>
            <person name="Teng N.-H."/>
            <person name="Lin Y.-S."/>
            <person name="Lai M.-C."/>
            <person name="Chen H.-H."/>
            <person name="Wang C.-C."/>
        </authorList>
    </citation>
    <scope>NUCLEOTIDE SEQUENCE [LARGE SCALE GENOMIC DNA]</scope>
    <source>
        <strain evidence="9 10">DSM 2702</strain>
    </source>
</reference>
<keyword evidence="10" id="KW-1185">Reference proteome</keyword>
<evidence type="ECO:0000256" key="7">
    <source>
        <dbReference type="RuleBase" id="RU000481"/>
    </source>
</evidence>
<dbReference type="EMBL" id="JABXWR010000001">
    <property type="protein sequence ID" value="NVO66146.1"/>
    <property type="molecule type" value="Genomic_DNA"/>
</dbReference>
<evidence type="ECO:0000256" key="1">
    <source>
        <dbReference type="ARBA" id="ARBA00001933"/>
    </source>
</evidence>
<comment type="subunit">
    <text evidence="3">Homodimer.</text>
</comment>
<dbReference type="InterPro" id="IPR004839">
    <property type="entry name" value="Aminotransferase_I/II_large"/>
</dbReference>
<dbReference type="InterPro" id="IPR015421">
    <property type="entry name" value="PyrdxlP-dep_Trfase_major"/>
</dbReference>
<evidence type="ECO:0000313" key="10">
    <source>
        <dbReference type="Proteomes" id="UP000570823"/>
    </source>
</evidence>
<feature type="domain" description="Aminotransferase class I/classII large" evidence="8">
    <location>
        <begin position="45"/>
        <end position="381"/>
    </location>
</feature>
<dbReference type="InterPro" id="IPR050596">
    <property type="entry name" value="AspAT/PAT-like"/>
</dbReference>
<evidence type="ECO:0000313" key="9">
    <source>
        <dbReference type="EMBL" id="NVO66146.1"/>
    </source>
</evidence>
<dbReference type="GO" id="GO:0008483">
    <property type="term" value="F:transaminase activity"/>
    <property type="evidence" value="ECO:0007669"/>
    <property type="project" value="UniProtKB-KW"/>
</dbReference>
<dbReference type="GO" id="GO:0030170">
    <property type="term" value="F:pyridoxal phosphate binding"/>
    <property type="evidence" value="ECO:0007669"/>
    <property type="project" value="InterPro"/>
</dbReference>
<keyword evidence="5 7" id="KW-0808">Transferase</keyword>
<accession>A0A7K4HLJ4</accession>
<protein>
    <recommendedName>
        <fullName evidence="7">Aminotransferase</fullName>
        <ecNumber evidence="7">2.6.1.-</ecNumber>
    </recommendedName>
</protein>
<dbReference type="RefSeq" id="WP_176787831.1">
    <property type="nucleotide sequence ID" value="NZ_JABXWR010000001.1"/>
</dbReference>
<comment type="caution">
    <text evidence="9">The sequence shown here is derived from an EMBL/GenBank/DDBJ whole genome shotgun (WGS) entry which is preliminary data.</text>
</comment>
<dbReference type="Gene3D" id="3.40.640.10">
    <property type="entry name" value="Type I PLP-dependent aspartate aminotransferase-like (Major domain)"/>
    <property type="match status" value="1"/>
</dbReference>
<dbReference type="CDD" id="cd00609">
    <property type="entry name" value="AAT_like"/>
    <property type="match status" value="1"/>
</dbReference>
<dbReference type="SUPFAM" id="SSF53383">
    <property type="entry name" value="PLP-dependent transferases"/>
    <property type="match status" value="1"/>
</dbReference>
<keyword evidence="6" id="KW-0663">Pyridoxal phosphate</keyword>
<keyword evidence="4 7" id="KW-0032">Aminotransferase</keyword>
<dbReference type="Pfam" id="PF00155">
    <property type="entry name" value="Aminotran_1_2"/>
    <property type="match status" value="1"/>
</dbReference>
<dbReference type="OrthoDB" id="372018at2157"/>
<dbReference type="EC" id="2.6.1.-" evidence="7"/>